<protein>
    <submittedName>
        <fullName evidence="9">MFS transporter</fullName>
    </submittedName>
</protein>
<evidence type="ECO:0000256" key="1">
    <source>
        <dbReference type="ARBA" id="ARBA00004651"/>
    </source>
</evidence>
<dbReference type="PROSITE" id="PS00216">
    <property type="entry name" value="SUGAR_TRANSPORT_1"/>
    <property type="match status" value="1"/>
</dbReference>
<feature type="transmembrane region" description="Helical" evidence="7">
    <location>
        <begin position="349"/>
        <end position="375"/>
    </location>
</feature>
<dbReference type="InterPro" id="IPR011701">
    <property type="entry name" value="MFS"/>
</dbReference>
<dbReference type="Gene3D" id="1.20.1720.10">
    <property type="entry name" value="Multidrug resistance protein D"/>
    <property type="match status" value="1"/>
</dbReference>
<feature type="transmembrane region" description="Helical" evidence="7">
    <location>
        <begin position="290"/>
        <end position="312"/>
    </location>
</feature>
<keyword evidence="10" id="KW-1185">Reference proteome</keyword>
<dbReference type="PRINTS" id="PR01036">
    <property type="entry name" value="TCRTETB"/>
</dbReference>
<evidence type="ECO:0000256" key="4">
    <source>
        <dbReference type="ARBA" id="ARBA00022692"/>
    </source>
</evidence>
<feature type="transmembrane region" description="Helical" evidence="7">
    <location>
        <begin position="324"/>
        <end position="343"/>
    </location>
</feature>
<sequence>MGKWWPLTAVCVGAFMLLVDVNIVTVALPDMAAGLGASYSSLQWVMDVYALVLAALLMGAGALADRAGRRRVYVLGLVLFAVASLACGTAPDAAVLLAARAVQGAGAAMMFATTVALVNASYDGRDRAVAFGVWGAVNGAAAGVGPVLGGLVTQGLGWRWIFLLNLPVSVLAVALTLRVVAESRDPAARRIDVPGVVLFAGAAGAVTYGLTRAGDAGWTSAVTLGWLAAGAAALAAFAVVELRSPHPLLDLRLFRAPAFTGIMIASLAMSGTAFGYLLYTSLWLQSVAGLSAIGAGLAILPMSGPAFAASWLTGRFLHAVPPRLTVGAGLLLVGAGTLGQSVLSAGSGWAALAPGFAVTGVGVGIALPNVTAAATAAVPPARVGSAAGAVSALRQLGFAFGIAVLGSVFHAALERSLDGAVPDAAGTARAVAGGHAAQAIHGAPGGAVESAFASALDAATATAGVIAIAAAIAVFALVRRDRPEAGVVAAEPAAATAR</sequence>
<evidence type="ECO:0000313" key="10">
    <source>
        <dbReference type="Proteomes" id="UP000680206"/>
    </source>
</evidence>
<dbReference type="PROSITE" id="PS50850">
    <property type="entry name" value="MFS"/>
    <property type="match status" value="1"/>
</dbReference>
<keyword evidence="2" id="KW-0813">Transport</keyword>
<dbReference type="PANTHER" id="PTHR42718">
    <property type="entry name" value="MAJOR FACILITATOR SUPERFAMILY MULTIDRUG TRANSPORTER MFSC"/>
    <property type="match status" value="1"/>
</dbReference>
<dbReference type="Proteomes" id="UP000680206">
    <property type="component" value="Unassembled WGS sequence"/>
</dbReference>
<dbReference type="InterPro" id="IPR004638">
    <property type="entry name" value="EmrB-like"/>
</dbReference>
<evidence type="ECO:0000256" key="3">
    <source>
        <dbReference type="ARBA" id="ARBA00022475"/>
    </source>
</evidence>
<feature type="transmembrane region" description="Helical" evidence="7">
    <location>
        <begin position="223"/>
        <end position="242"/>
    </location>
</feature>
<feature type="transmembrane region" description="Helical" evidence="7">
    <location>
        <begin position="48"/>
        <end position="65"/>
    </location>
</feature>
<feature type="transmembrane region" description="Helical" evidence="7">
    <location>
        <begin position="7"/>
        <end position="28"/>
    </location>
</feature>
<evidence type="ECO:0000256" key="5">
    <source>
        <dbReference type="ARBA" id="ARBA00022989"/>
    </source>
</evidence>
<comment type="caution">
    <text evidence="9">The sequence shown here is derived from an EMBL/GenBank/DDBJ whole genome shotgun (WGS) entry which is preliminary data.</text>
</comment>
<evidence type="ECO:0000256" key="7">
    <source>
        <dbReference type="SAM" id="Phobius"/>
    </source>
</evidence>
<gene>
    <name evidence="9" type="ORF">J4709_14560</name>
</gene>
<evidence type="ECO:0000259" key="8">
    <source>
        <dbReference type="PROSITE" id="PS50850"/>
    </source>
</evidence>
<organism evidence="9 10">
    <name type="scientific">Actinomadura violacea</name>
    <dbReference type="NCBI Taxonomy" id="2819934"/>
    <lineage>
        <taxon>Bacteria</taxon>
        <taxon>Bacillati</taxon>
        <taxon>Actinomycetota</taxon>
        <taxon>Actinomycetes</taxon>
        <taxon>Streptosporangiales</taxon>
        <taxon>Thermomonosporaceae</taxon>
        <taxon>Actinomadura</taxon>
    </lineage>
</organism>
<evidence type="ECO:0000256" key="6">
    <source>
        <dbReference type="ARBA" id="ARBA00023136"/>
    </source>
</evidence>
<reference evidence="9 10" key="1">
    <citation type="submission" date="2021-03" db="EMBL/GenBank/DDBJ databases">
        <title>Actinomadura violae sp. nov., isolated from lichen in Thailand.</title>
        <authorList>
            <person name="Kanchanasin P."/>
            <person name="Saeng-In P."/>
            <person name="Phongsopitanun W."/>
            <person name="Yuki M."/>
            <person name="Kudo T."/>
            <person name="Ohkuma M."/>
            <person name="Tanasupawat S."/>
        </authorList>
    </citation>
    <scope>NUCLEOTIDE SEQUENCE [LARGE SCALE GENOMIC DNA]</scope>
    <source>
        <strain evidence="9 10">LCR2-06</strain>
    </source>
</reference>
<feature type="transmembrane region" description="Helical" evidence="7">
    <location>
        <begin position="158"/>
        <end position="181"/>
    </location>
</feature>
<evidence type="ECO:0000313" key="9">
    <source>
        <dbReference type="EMBL" id="MBO2458798.1"/>
    </source>
</evidence>
<dbReference type="RefSeq" id="WP_208241006.1">
    <property type="nucleotide sequence ID" value="NZ_JAGEPF010000008.1"/>
</dbReference>
<feature type="domain" description="Major facilitator superfamily (MFS) profile" evidence="8">
    <location>
        <begin position="6"/>
        <end position="482"/>
    </location>
</feature>
<feature type="transmembrane region" description="Helical" evidence="7">
    <location>
        <begin position="254"/>
        <end position="278"/>
    </location>
</feature>
<dbReference type="EMBL" id="JAGEPF010000008">
    <property type="protein sequence ID" value="MBO2458798.1"/>
    <property type="molecule type" value="Genomic_DNA"/>
</dbReference>
<dbReference type="Pfam" id="PF07690">
    <property type="entry name" value="MFS_1"/>
    <property type="match status" value="1"/>
</dbReference>
<dbReference type="PANTHER" id="PTHR42718:SF49">
    <property type="entry name" value="EXPORT PROTEIN"/>
    <property type="match status" value="1"/>
</dbReference>
<feature type="transmembrane region" description="Helical" evidence="7">
    <location>
        <begin position="193"/>
        <end position="211"/>
    </location>
</feature>
<dbReference type="NCBIfam" id="TIGR00711">
    <property type="entry name" value="efflux_EmrB"/>
    <property type="match status" value="1"/>
</dbReference>
<name>A0ABS3RR61_9ACTN</name>
<accession>A0ABS3RR61</accession>
<dbReference type="InterPro" id="IPR020846">
    <property type="entry name" value="MFS_dom"/>
</dbReference>
<feature type="transmembrane region" description="Helical" evidence="7">
    <location>
        <begin position="130"/>
        <end position="152"/>
    </location>
</feature>
<feature type="transmembrane region" description="Helical" evidence="7">
    <location>
        <begin position="396"/>
        <end position="413"/>
    </location>
</feature>
<evidence type="ECO:0000256" key="2">
    <source>
        <dbReference type="ARBA" id="ARBA00022448"/>
    </source>
</evidence>
<comment type="subcellular location">
    <subcellularLocation>
        <location evidence="1">Cell membrane</location>
        <topology evidence="1">Multi-pass membrane protein</topology>
    </subcellularLocation>
</comment>
<dbReference type="InterPro" id="IPR005829">
    <property type="entry name" value="Sugar_transporter_CS"/>
</dbReference>
<dbReference type="CDD" id="cd17321">
    <property type="entry name" value="MFS_MMR_MDR_like"/>
    <property type="match status" value="1"/>
</dbReference>
<feature type="transmembrane region" description="Helical" evidence="7">
    <location>
        <begin position="458"/>
        <end position="478"/>
    </location>
</feature>
<proteinExistence type="predicted"/>
<dbReference type="SUPFAM" id="SSF103473">
    <property type="entry name" value="MFS general substrate transporter"/>
    <property type="match status" value="1"/>
</dbReference>
<dbReference type="InterPro" id="IPR036259">
    <property type="entry name" value="MFS_trans_sf"/>
</dbReference>
<keyword evidence="5 7" id="KW-1133">Transmembrane helix</keyword>
<dbReference type="Gene3D" id="1.20.1250.20">
    <property type="entry name" value="MFS general substrate transporter like domains"/>
    <property type="match status" value="1"/>
</dbReference>
<keyword evidence="4 7" id="KW-0812">Transmembrane</keyword>
<feature type="transmembrane region" description="Helical" evidence="7">
    <location>
        <begin position="97"/>
        <end position="118"/>
    </location>
</feature>
<keyword evidence="6 7" id="KW-0472">Membrane</keyword>
<feature type="transmembrane region" description="Helical" evidence="7">
    <location>
        <begin position="72"/>
        <end position="91"/>
    </location>
</feature>
<keyword evidence="3" id="KW-1003">Cell membrane</keyword>